<gene>
    <name evidence="2" type="ORF">IRI77_01645</name>
</gene>
<keyword evidence="3" id="KW-1185">Reference proteome</keyword>
<dbReference type="RefSeq" id="WP_194450353.1">
    <property type="nucleotide sequence ID" value="NZ_CP063849.1"/>
</dbReference>
<reference evidence="2 3" key="1">
    <citation type="submission" date="2020-10" db="EMBL/GenBank/DDBJ databases">
        <title>Complete genome sequence of Paludibaculum fermentans P105T, a facultatively anaerobic acidobacterium capable of dissimilatory Fe(III) reduction.</title>
        <authorList>
            <person name="Dedysh S.N."/>
            <person name="Beletsky A.V."/>
            <person name="Kulichevskaya I.S."/>
            <person name="Mardanov A.V."/>
            <person name="Ravin N.V."/>
        </authorList>
    </citation>
    <scope>NUCLEOTIDE SEQUENCE [LARGE SCALE GENOMIC DNA]</scope>
    <source>
        <strain evidence="2 3">P105</strain>
    </source>
</reference>
<dbReference type="AlphaFoldDB" id="A0A7S7NS43"/>
<name>A0A7S7NS43_PALFE</name>
<organism evidence="2 3">
    <name type="scientific">Paludibaculum fermentans</name>
    <dbReference type="NCBI Taxonomy" id="1473598"/>
    <lineage>
        <taxon>Bacteria</taxon>
        <taxon>Pseudomonadati</taxon>
        <taxon>Acidobacteriota</taxon>
        <taxon>Terriglobia</taxon>
        <taxon>Bryobacterales</taxon>
        <taxon>Bryobacteraceae</taxon>
        <taxon>Paludibaculum</taxon>
    </lineage>
</organism>
<accession>A0A7S7NS43</accession>
<feature type="signal peptide" evidence="1">
    <location>
        <begin position="1"/>
        <end position="20"/>
    </location>
</feature>
<evidence type="ECO:0000256" key="1">
    <source>
        <dbReference type="SAM" id="SignalP"/>
    </source>
</evidence>
<evidence type="ECO:0000313" key="2">
    <source>
        <dbReference type="EMBL" id="QOY88691.1"/>
    </source>
</evidence>
<keyword evidence="1" id="KW-0732">Signal</keyword>
<dbReference type="KEGG" id="pfer:IRI77_01645"/>
<evidence type="ECO:0008006" key="4">
    <source>
        <dbReference type="Google" id="ProtNLM"/>
    </source>
</evidence>
<proteinExistence type="predicted"/>
<evidence type="ECO:0000313" key="3">
    <source>
        <dbReference type="Proteomes" id="UP000593892"/>
    </source>
</evidence>
<protein>
    <recommendedName>
        <fullName evidence="4">Lipoprotein</fullName>
    </recommendedName>
</protein>
<dbReference type="EMBL" id="CP063849">
    <property type="protein sequence ID" value="QOY88691.1"/>
    <property type="molecule type" value="Genomic_DNA"/>
</dbReference>
<sequence length="289" mass="30909">MGKGLFLVWFSALAVSCSTACGQGAAPSSRELVLALTQSSLADQMGLSSCSSEREGRYRRLVESLLRQRAASLAELERALDSIEQAGAESEFATNGAWVVRAYAQIGRQDAFPRLRRMADDRTLARLGLQLNQALAVSLGLTAFVSRADRAGRVFQCNGVFSAGLALDQFVRAWVSDDAVQFEANLGPHARSALAQMLSGQTWAELRAELWPGGQEGAVVGYRLPAQGVVGHRPGTTLDTVFTDRLGLECGRVAVTMVESKEGGLLAADSVDQAELGLLMRMIARCASE</sequence>
<dbReference type="PROSITE" id="PS51257">
    <property type="entry name" value="PROKAR_LIPOPROTEIN"/>
    <property type="match status" value="1"/>
</dbReference>
<dbReference type="Proteomes" id="UP000593892">
    <property type="component" value="Chromosome"/>
</dbReference>
<feature type="chain" id="PRO_5032927616" description="Lipoprotein" evidence="1">
    <location>
        <begin position="21"/>
        <end position="289"/>
    </location>
</feature>